<gene>
    <name evidence="1" type="ORF">TL16_g00073</name>
</gene>
<dbReference type="AlphaFoldDB" id="A0A9W6Z868"/>
<evidence type="ECO:0000313" key="1">
    <source>
        <dbReference type="EMBL" id="GMH47471.1"/>
    </source>
</evidence>
<organism evidence="1 2">
    <name type="scientific">Triparma laevis f. inornata</name>
    <dbReference type="NCBI Taxonomy" id="1714386"/>
    <lineage>
        <taxon>Eukaryota</taxon>
        <taxon>Sar</taxon>
        <taxon>Stramenopiles</taxon>
        <taxon>Ochrophyta</taxon>
        <taxon>Bolidophyceae</taxon>
        <taxon>Parmales</taxon>
        <taxon>Triparmaceae</taxon>
        <taxon>Triparma</taxon>
    </lineage>
</organism>
<reference evidence="2" key="1">
    <citation type="journal article" date="2023" name="Commun. Biol.">
        <title>Genome analysis of Parmales, the sister group of diatoms, reveals the evolutionary specialization of diatoms from phago-mixotrophs to photoautotrophs.</title>
        <authorList>
            <person name="Ban H."/>
            <person name="Sato S."/>
            <person name="Yoshikawa S."/>
            <person name="Yamada K."/>
            <person name="Nakamura Y."/>
            <person name="Ichinomiya M."/>
            <person name="Sato N."/>
            <person name="Blanc-Mathieu R."/>
            <person name="Endo H."/>
            <person name="Kuwata A."/>
            <person name="Ogata H."/>
        </authorList>
    </citation>
    <scope>NUCLEOTIDE SEQUENCE [LARGE SCALE GENOMIC DNA]</scope>
</reference>
<evidence type="ECO:0000313" key="2">
    <source>
        <dbReference type="Proteomes" id="UP001162640"/>
    </source>
</evidence>
<name>A0A9W6Z868_9STRA</name>
<accession>A0A9W6Z868</accession>
<proteinExistence type="predicted"/>
<dbReference type="Proteomes" id="UP001162640">
    <property type="component" value="Unassembled WGS sequence"/>
</dbReference>
<comment type="caution">
    <text evidence="1">The sequence shown here is derived from an EMBL/GenBank/DDBJ whole genome shotgun (WGS) entry which is preliminary data.</text>
</comment>
<protein>
    <submittedName>
        <fullName evidence="1">Uncharacterized protein</fullName>
    </submittedName>
</protein>
<sequence length="297" mass="34009">MQSPTKKQKIGGRDTCEGCVGDDIKMKQVDFDAGQKQIDDLHSSVSNYTSVKKDKTKLLEEVKVMCDKERKKKEPAMQHLQTGEELRIILEVKKKREEVVREFGKRTNEDIKEAARMWCEDMCIAEAEYGHIMYWDVSEVTSMGGLFSAGERYGYEAAKQFDDDISWWEMGNVEDMSFMFYDAESFKGKGGIGRWDIGACRDFYAMFGGAKKFNGDLRCWGERLVNADNMQIMFCGASSFEGKGLEEWDVGRVRVMRWMFDGAWEFLLCGGKQRVGEAWFGGCGDVMNMKDTRNIFG</sequence>
<dbReference type="Pfam" id="PF03382">
    <property type="entry name" value="DUF285"/>
    <property type="match status" value="1"/>
</dbReference>
<dbReference type="InterPro" id="IPR005046">
    <property type="entry name" value="DUF285"/>
</dbReference>
<dbReference type="EMBL" id="BLQM01000001">
    <property type="protein sequence ID" value="GMH47471.1"/>
    <property type="molecule type" value="Genomic_DNA"/>
</dbReference>